<dbReference type="AlphaFoldDB" id="A0A1H5IQH6"/>
<feature type="transmembrane region" description="Helical" evidence="1">
    <location>
        <begin position="177"/>
        <end position="197"/>
    </location>
</feature>
<evidence type="ECO:0000313" key="3">
    <source>
        <dbReference type="Proteomes" id="UP000181980"/>
    </source>
</evidence>
<keyword evidence="3" id="KW-1185">Reference proteome</keyword>
<feature type="transmembrane region" description="Helical" evidence="1">
    <location>
        <begin position="21"/>
        <end position="40"/>
    </location>
</feature>
<feature type="transmembrane region" description="Helical" evidence="1">
    <location>
        <begin position="52"/>
        <end position="80"/>
    </location>
</feature>
<feature type="transmembrane region" description="Helical" evidence="1">
    <location>
        <begin position="204"/>
        <end position="225"/>
    </location>
</feature>
<reference evidence="3" key="1">
    <citation type="submission" date="2016-10" db="EMBL/GenBank/DDBJ databases">
        <authorList>
            <person name="Varghese N."/>
            <person name="Submissions S."/>
        </authorList>
    </citation>
    <scope>NUCLEOTIDE SEQUENCE [LARGE SCALE GENOMIC DNA]</scope>
    <source>
        <strain evidence="3">DSM 45237</strain>
    </source>
</reference>
<dbReference type="STRING" id="561176.SAMN04488561_1281"/>
<accession>A0A1H5IQH6</accession>
<evidence type="ECO:0008006" key="4">
    <source>
        <dbReference type="Google" id="ProtNLM"/>
    </source>
</evidence>
<proteinExistence type="predicted"/>
<organism evidence="2 3">
    <name type="scientific">Jiangella alba</name>
    <dbReference type="NCBI Taxonomy" id="561176"/>
    <lineage>
        <taxon>Bacteria</taxon>
        <taxon>Bacillati</taxon>
        <taxon>Actinomycetota</taxon>
        <taxon>Actinomycetes</taxon>
        <taxon>Jiangellales</taxon>
        <taxon>Jiangellaceae</taxon>
        <taxon>Jiangella</taxon>
    </lineage>
</organism>
<keyword evidence="1" id="KW-0472">Membrane</keyword>
<feature type="transmembrane region" description="Helical" evidence="1">
    <location>
        <begin position="130"/>
        <end position="157"/>
    </location>
</feature>
<keyword evidence="1" id="KW-1133">Transmembrane helix</keyword>
<feature type="transmembrane region" description="Helical" evidence="1">
    <location>
        <begin position="287"/>
        <end position="306"/>
    </location>
</feature>
<protein>
    <recommendedName>
        <fullName evidence="4">Acyltransferase family protein</fullName>
    </recommendedName>
</protein>
<feature type="transmembrane region" description="Helical" evidence="1">
    <location>
        <begin position="257"/>
        <end position="275"/>
    </location>
</feature>
<gene>
    <name evidence="2" type="ORF">SAMN04488561_1281</name>
</gene>
<name>A0A1H5IQH6_9ACTN</name>
<sequence length="332" mass="33194">MPAAAGDQAGTVPSTAPPARFATVLGLAAVALVVALHWVLPVTDPQTGRVTTAAAAALVLAAPLALLAAGIAGCGGPAAIARPALPFAVVAVPLIDGAARLLWLPAALAALTLLRPALLRLHARWRGAELAATAGAAVVADLAGSPVAVVAAVWLAAYQAGLLVRAGALDRLRPRHALMVAAAGATVGACGLVLAAVSGRPSGALPSASVLLGCTAAQLGLALAARRPIDRWTSGAPVAGGLAWLAPRLVTVHLWQLPAVALVAAVAVRVAGYVPSETFDARWRSDLPWWLLCAAAALATAVRLIGRVGTALPRTHRLSGSSTLQAHGRLEA</sequence>
<keyword evidence="1" id="KW-0812">Transmembrane</keyword>
<dbReference type="Proteomes" id="UP000181980">
    <property type="component" value="Unassembled WGS sequence"/>
</dbReference>
<evidence type="ECO:0000313" key="2">
    <source>
        <dbReference type="EMBL" id="SEE42486.1"/>
    </source>
</evidence>
<evidence type="ECO:0000256" key="1">
    <source>
        <dbReference type="SAM" id="Phobius"/>
    </source>
</evidence>
<dbReference type="EMBL" id="FNUC01000003">
    <property type="protein sequence ID" value="SEE42486.1"/>
    <property type="molecule type" value="Genomic_DNA"/>
</dbReference>